<protein>
    <recommendedName>
        <fullName evidence="7">Sushi domain-containing protein</fullName>
    </recommendedName>
</protein>
<dbReference type="InterPro" id="IPR050350">
    <property type="entry name" value="Compl-Cell_Adhes-Reg"/>
</dbReference>
<dbReference type="CDD" id="cd00033">
    <property type="entry name" value="CCP"/>
    <property type="match status" value="2"/>
</dbReference>
<dbReference type="SMART" id="SM00032">
    <property type="entry name" value="CCP"/>
    <property type="match status" value="3"/>
</dbReference>
<dbReference type="PANTHER" id="PTHR19325:SF560">
    <property type="entry name" value="SUSHI, VON WILLEBRAND FACTOR TYPE A, EGF AND PENTRAXIN DOMAIN-CONTAINING PROTEIN 1"/>
    <property type="match status" value="1"/>
</dbReference>
<proteinExistence type="predicted"/>
<dbReference type="EMBL" id="JAODUP010001585">
    <property type="protein sequence ID" value="KAK2139849.1"/>
    <property type="molecule type" value="Genomic_DNA"/>
</dbReference>
<comment type="caution">
    <text evidence="5">Lacks conserved residue(s) required for the propagation of feature annotation.</text>
</comment>
<evidence type="ECO:0000313" key="8">
    <source>
        <dbReference type="EMBL" id="KAK2139849.1"/>
    </source>
</evidence>
<keyword evidence="4" id="KW-0325">Glycoprotein</keyword>
<keyword evidence="2" id="KW-0677">Repeat</keyword>
<evidence type="ECO:0000256" key="4">
    <source>
        <dbReference type="ARBA" id="ARBA00023180"/>
    </source>
</evidence>
<comment type="caution">
    <text evidence="8">The sequence shown here is derived from an EMBL/GenBank/DDBJ whole genome shotgun (WGS) entry which is preliminary data.</text>
</comment>
<feature type="domain" description="Sushi" evidence="7">
    <location>
        <begin position="117"/>
        <end position="178"/>
    </location>
</feature>
<feature type="non-terminal residue" evidence="8">
    <location>
        <position position="1"/>
    </location>
</feature>
<dbReference type="SUPFAM" id="SSF57535">
    <property type="entry name" value="Complement control module/SCR domain"/>
    <property type="match status" value="3"/>
</dbReference>
<dbReference type="InterPro" id="IPR000436">
    <property type="entry name" value="Sushi_SCR_CCP_dom"/>
</dbReference>
<evidence type="ECO:0000256" key="2">
    <source>
        <dbReference type="ARBA" id="ARBA00022737"/>
    </source>
</evidence>
<evidence type="ECO:0000256" key="6">
    <source>
        <dbReference type="SAM" id="MobiDB-lite"/>
    </source>
</evidence>
<feature type="domain" description="Sushi" evidence="7">
    <location>
        <begin position="1"/>
        <end position="46"/>
    </location>
</feature>
<dbReference type="PANTHER" id="PTHR19325">
    <property type="entry name" value="COMPLEMENT COMPONENT-RELATED SUSHI DOMAIN-CONTAINING"/>
    <property type="match status" value="1"/>
</dbReference>
<gene>
    <name evidence="8" type="ORF">LSH36_1587g00075</name>
</gene>
<evidence type="ECO:0000256" key="3">
    <source>
        <dbReference type="ARBA" id="ARBA00023157"/>
    </source>
</evidence>
<feature type="compositionally biased region" description="Basic residues" evidence="6">
    <location>
        <begin position="187"/>
        <end position="222"/>
    </location>
</feature>
<reference evidence="8" key="1">
    <citation type="journal article" date="2023" name="Mol. Biol. Evol.">
        <title>Third-Generation Sequencing Reveals the Adaptive Role of the Epigenome in Three Deep-Sea Polychaetes.</title>
        <authorList>
            <person name="Perez M."/>
            <person name="Aroh O."/>
            <person name="Sun Y."/>
            <person name="Lan Y."/>
            <person name="Juniper S.K."/>
            <person name="Young C.R."/>
            <person name="Angers B."/>
            <person name="Qian P.Y."/>
        </authorList>
    </citation>
    <scope>NUCLEOTIDE SEQUENCE</scope>
    <source>
        <strain evidence="8">P08H-3</strain>
    </source>
</reference>
<dbReference type="Pfam" id="PF00084">
    <property type="entry name" value="Sushi"/>
    <property type="match status" value="1"/>
</dbReference>
<evidence type="ECO:0000313" key="9">
    <source>
        <dbReference type="Proteomes" id="UP001208570"/>
    </source>
</evidence>
<evidence type="ECO:0000256" key="5">
    <source>
        <dbReference type="PROSITE-ProRule" id="PRU00302"/>
    </source>
</evidence>
<keyword evidence="3" id="KW-1015">Disulfide bond</keyword>
<feature type="region of interest" description="Disordered" evidence="6">
    <location>
        <begin position="183"/>
        <end position="222"/>
    </location>
</feature>
<dbReference type="Gene3D" id="2.10.70.10">
    <property type="entry name" value="Complement Module, domain 1"/>
    <property type="match status" value="3"/>
</dbReference>
<name>A0AAD9ISG8_9ANNE</name>
<dbReference type="PROSITE" id="PS50923">
    <property type="entry name" value="SUSHI"/>
    <property type="match status" value="2"/>
</dbReference>
<evidence type="ECO:0000259" key="7">
    <source>
        <dbReference type="PROSITE" id="PS50923"/>
    </source>
</evidence>
<sequence length="222" mass="25640">EVMTTYKSNITYQCEPPYRMETGHTKLTIRCQENAEWTHRSLSCDVGRCLPVPKMSNAQPDTRLATNGTIVVYTCKTGRVFPNGDTNVTASCVNGKWNITQMDCNSENALLFIIYSIDCGQPPDMKYSTRKLPVENIFGAVTTYQCLPNYWIKRGITNTSVSCNKFGVWSNITRKCIRMIKAMKGQKGNKHMKGYGHQRRRQRHNKRKQTSRQQRRRKQKPF</sequence>
<dbReference type="InterPro" id="IPR035976">
    <property type="entry name" value="Sushi/SCR/CCP_sf"/>
</dbReference>
<organism evidence="8 9">
    <name type="scientific">Paralvinella palmiformis</name>
    <dbReference type="NCBI Taxonomy" id="53620"/>
    <lineage>
        <taxon>Eukaryota</taxon>
        <taxon>Metazoa</taxon>
        <taxon>Spiralia</taxon>
        <taxon>Lophotrochozoa</taxon>
        <taxon>Annelida</taxon>
        <taxon>Polychaeta</taxon>
        <taxon>Sedentaria</taxon>
        <taxon>Canalipalpata</taxon>
        <taxon>Terebellida</taxon>
        <taxon>Terebelliformia</taxon>
        <taxon>Alvinellidae</taxon>
        <taxon>Paralvinella</taxon>
    </lineage>
</organism>
<dbReference type="AlphaFoldDB" id="A0AAD9ISG8"/>
<keyword evidence="9" id="KW-1185">Reference proteome</keyword>
<accession>A0AAD9ISG8</accession>
<keyword evidence="1 5" id="KW-0768">Sushi</keyword>
<evidence type="ECO:0000256" key="1">
    <source>
        <dbReference type="ARBA" id="ARBA00022659"/>
    </source>
</evidence>
<dbReference type="Proteomes" id="UP001208570">
    <property type="component" value="Unassembled WGS sequence"/>
</dbReference>